<dbReference type="PIRSF" id="PIRSF038958">
    <property type="entry name" value="PG_synth_SpoVB"/>
    <property type="match status" value="1"/>
</dbReference>
<evidence type="ECO:0000256" key="6">
    <source>
        <dbReference type="SAM" id="Phobius"/>
    </source>
</evidence>
<keyword evidence="3 6" id="KW-0812">Transmembrane</keyword>
<dbReference type="Pfam" id="PF01943">
    <property type="entry name" value="Polysacc_synt"/>
    <property type="match status" value="1"/>
</dbReference>
<dbReference type="Proteomes" id="UP001518925">
    <property type="component" value="Unassembled WGS sequence"/>
</dbReference>
<keyword evidence="4 6" id="KW-1133">Transmembrane helix</keyword>
<accession>A0ABS2DDG9</accession>
<feature type="transmembrane region" description="Helical" evidence="6">
    <location>
        <begin position="350"/>
        <end position="369"/>
    </location>
</feature>
<comment type="subcellular location">
    <subcellularLocation>
        <location evidence="1">Cell membrane</location>
        <topology evidence="1">Multi-pass membrane protein</topology>
    </subcellularLocation>
</comment>
<comment type="caution">
    <text evidence="7">The sequence shown here is derived from an EMBL/GenBank/DDBJ whole genome shotgun (WGS) entry which is preliminary data.</text>
</comment>
<dbReference type="InterPro" id="IPR002797">
    <property type="entry name" value="Polysacc_synth"/>
</dbReference>
<reference evidence="7 8" key="1">
    <citation type="submission" date="2021-02" db="EMBL/GenBank/DDBJ databases">
        <title>Bacillus sp. RD4P76, an endophyte from a halophyte.</title>
        <authorList>
            <person name="Sun J.-Q."/>
        </authorList>
    </citation>
    <scope>NUCLEOTIDE SEQUENCE [LARGE SCALE GENOMIC DNA]</scope>
    <source>
        <strain evidence="7 8">RD4P76</strain>
    </source>
</reference>
<dbReference type="EMBL" id="JAFELM010000013">
    <property type="protein sequence ID" value="MBM6616502.1"/>
    <property type="molecule type" value="Genomic_DNA"/>
</dbReference>
<sequence length="444" mass="50453">MSRFLKGLIFLIVAAFIGECVEFLVNLVLAKQLGEHGMGLYMTILPSIFLVVIIASLELPISISKFIAEKEERYHRSMMKHTIKFSLKMMFIFTLVAVFILPNMPVFDHYHPLVKWLALLLIPIISISSLARGYFMGKQDMSKIAFANFLRKVAQLILLVILYQLFSFELDLAILIAIGTLIGSELVVFIYLMHAFFIQWQVVKQGRYTVLTGKEVRKNLLAVSIPTTGMRLFHAITHAVQPFLIKEALLRSGVPEGMATEQFGLMAGVAMSIGFFPAFIAHSLLIALIPTVSEAYEKKQFERLQKILQQVIFITALYGIPAVTLFYFFAEPLTHIFFKSSSATLYLQILWPYFLLHFFTIPMQAYLIGLGLVKDAFYHSVWSTITSYSLMFLLGSTHLQMQGVIIGMNFGAILITLMHYLTICQKIGISFWLKEPVKRLKTKT</sequence>
<dbReference type="CDD" id="cd13124">
    <property type="entry name" value="MATE_SpoVB_like"/>
    <property type="match status" value="1"/>
</dbReference>
<evidence type="ECO:0000256" key="1">
    <source>
        <dbReference type="ARBA" id="ARBA00004651"/>
    </source>
</evidence>
<gene>
    <name evidence="7" type="ORF">JR050_02245</name>
</gene>
<evidence type="ECO:0000256" key="3">
    <source>
        <dbReference type="ARBA" id="ARBA00022692"/>
    </source>
</evidence>
<organism evidence="7 8">
    <name type="scientific">Bacillus suaedaesalsae</name>
    <dbReference type="NCBI Taxonomy" id="2810349"/>
    <lineage>
        <taxon>Bacteria</taxon>
        <taxon>Bacillati</taxon>
        <taxon>Bacillota</taxon>
        <taxon>Bacilli</taxon>
        <taxon>Bacillales</taxon>
        <taxon>Bacillaceae</taxon>
        <taxon>Bacillus</taxon>
    </lineage>
</organism>
<feature type="transmembrane region" description="Helical" evidence="6">
    <location>
        <begin position="311"/>
        <end position="330"/>
    </location>
</feature>
<keyword evidence="8" id="KW-1185">Reference proteome</keyword>
<dbReference type="PANTHER" id="PTHR30250:SF24">
    <property type="entry name" value="STAGE V SPORULATION PROTEIN B"/>
    <property type="match status" value="1"/>
</dbReference>
<name>A0ABS2DDG9_9BACI</name>
<protein>
    <submittedName>
        <fullName evidence="7">Polysaccharide biosynthesis protein</fullName>
    </submittedName>
</protein>
<evidence type="ECO:0000256" key="5">
    <source>
        <dbReference type="ARBA" id="ARBA00023136"/>
    </source>
</evidence>
<evidence type="ECO:0000313" key="8">
    <source>
        <dbReference type="Proteomes" id="UP001518925"/>
    </source>
</evidence>
<evidence type="ECO:0000256" key="4">
    <source>
        <dbReference type="ARBA" id="ARBA00022989"/>
    </source>
</evidence>
<dbReference type="Pfam" id="PF01554">
    <property type="entry name" value="MatE"/>
    <property type="match status" value="1"/>
</dbReference>
<evidence type="ECO:0000256" key="2">
    <source>
        <dbReference type="ARBA" id="ARBA00022475"/>
    </source>
</evidence>
<evidence type="ECO:0000313" key="7">
    <source>
        <dbReference type="EMBL" id="MBM6616502.1"/>
    </source>
</evidence>
<feature type="transmembrane region" description="Helical" evidence="6">
    <location>
        <begin position="149"/>
        <end position="166"/>
    </location>
</feature>
<feature type="transmembrane region" description="Helical" evidence="6">
    <location>
        <begin position="85"/>
        <end position="104"/>
    </location>
</feature>
<proteinExistence type="predicted"/>
<feature type="transmembrane region" description="Helical" evidence="6">
    <location>
        <begin position="40"/>
        <end position="64"/>
    </location>
</feature>
<feature type="transmembrane region" description="Helical" evidence="6">
    <location>
        <begin position="376"/>
        <end position="395"/>
    </location>
</feature>
<feature type="transmembrane region" description="Helical" evidence="6">
    <location>
        <begin position="116"/>
        <end position="137"/>
    </location>
</feature>
<dbReference type="RefSeq" id="WP_204201892.1">
    <property type="nucleotide sequence ID" value="NZ_JAFELM010000013.1"/>
</dbReference>
<dbReference type="InterPro" id="IPR024923">
    <property type="entry name" value="PG_synth_SpoVB"/>
</dbReference>
<keyword evidence="2" id="KW-1003">Cell membrane</keyword>
<dbReference type="InterPro" id="IPR050833">
    <property type="entry name" value="Poly_Biosynth_Transport"/>
</dbReference>
<feature type="transmembrane region" description="Helical" evidence="6">
    <location>
        <begin position="219"/>
        <end position="245"/>
    </location>
</feature>
<feature type="transmembrane region" description="Helical" evidence="6">
    <location>
        <begin position="172"/>
        <end position="198"/>
    </location>
</feature>
<dbReference type="PANTHER" id="PTHR30250">
    <property type="entry name" value="PST FAMILY PREDICTED COLANIC ACID TRANSPORTER"/>
    <property type="match status" value="1"/>
</dbReference>
<dbReference type="InterPro" id="IPR002528">
    <property type="entry name" value="MATE_fam"/>
</dbReference>
<keyword evidence="5 6" id="KW-0472">Membrane</keyword>
<feature type="transmembrane region" description="Helical" evidence="6">
    <location>
        <begin position="265"/>
        <end position="290"/>
    </location>
</feature>